<feature type="compositionally biased region" description="Basic and acidic residues" evidence="1">
    <location>
        <begin position="254"/>
        <end position="264"/>
    </location>
</feature>
<evidence type="ECO:0000256" key="1">
    <source>
        <dbReference type="SAM" id="MobiDB-lite"/>
    </source>
</evidence>
<dbReference type="EMBL" id="KN840438">
    <property type="protein sequence ID" value="KIP12721.1"/>
    <property type="molecule type" value="Genomic_DNA"/>
</dbReference>
<reference evidence="3 4" key="1">
    <citation type="journal article" date="2014" name="PLoS Genet.">
        <title>Analysis of the Phlebiopsis gigantea genome, transcriptome and secretome provides insight into its pioneer colonization strategies of wood.</title>
        <authorList>
            <person name="Hori C."/>
            <person name="Ishida T."/>
            <person name="Igarashi K."/>
            <person name="Samejima M."/>
            <person name="Suzuki H."/>
            <person name="Master E."/>
            <person name="Ferreira P."/>
            <person name="Ruiz-Duenas F.J."/>
            <person name="Held B."/>
            <person name="Canessa P."/>
            <person name="Larrondo L.F."/>
            <person name="Schmoll M."/>
            <person name="Druzhinina I.S."/>
            <person name="Kubicek C.P."/>
            <person name="Gaskell J.A."/>
            <person name="Kersten P."/>
            <person name="St John F."/>
            <person name="Glasner J."/>
            <person name="Sabat G."/>
            <person name="Splinter BonDurant S."/>
            <person name="Syed K."/>
            <person name="Yadav J."/>
            <person name="Mgbeahuruike A.C."/>
            <person name="Kovalchuk A."/>
            <person name="Asiegbu F.O."/>
            <person name="Lackner G."/>
            <person name="Hoffmeister D."/>
            <person name="Rencoret J."/>
            <person name="Gutierrez A."/>
            <person name="Sun H."/>
            <person name="Lindquist E."/>
            <person name="Barry K."/>
            <person name="Riley R."/>
            <person name="Grigoriev I.V."/>
            <person name="Henrissat B."/>
            <person name="Kues U."/>
            <person name="Berka R.M."/>
            <person name="Martinez A.T."/>
            <person name="Covert S.F."/>
            <person name="Blanchette R.A."/>
            <person name="Cullen D."/>
        </authorList>
    </citation>
    <scope>NUCLEOTIDE SEQUENCE [LARGE SCALE GENOMIC DNA]</scope>
    <source>
        <strain evidence="3 4">11061_1 CR5-6</strain>
    </source>
</reference>
<sequence length="322" mass="33090">MFFNSGEIPVHLHTLTVTVESVSEDYPFLFDYLLFTPAPTVTSDALPASTSAPDASSSSSSSALAGTALSFSSSPPSTSSSSTSSSATASAILVNNASDHSTNHTGPIVGGVVGGIALLAIVSGFVWWWARRRAGSRVDSHEFDDKAVPAVGGTGGIPGVTPYLLPRDYNSSSANFVARETAAPLAPGSVLGRPETPTRPPKVPIPDVASPSSSTNFYDSQQRLPVAGGSSGPSDSSSGSGSGGASSGAFTQELADRDDRDVSARARPPKSSRLPARLAHTSPPAVHADSGLRFPRDTDPDEVLSQMTRGTQLPAYSPYTPS</sequence>
<name>A0A0C3S800_PHLG1</name>
<evidence type="ECO:0000313" key="4">
    <source>
        <dbReference type="Proteomes" id="UP000053257"/>
    </source>
</evidence>
<keyword evidence="4" id="KW-1185">Reference proteome</keyword>
<keyword evidence="2" id="KW-1133">Transmembrane helix</keyword>
<feature type="compositionally biased region" description="Polar residues" evidence="1">
    <location>
        <begin position="210"/>
        <end position="223"/>
    </location>
</feature>
<dbReference type="HOGENOM" id="CLU_863592_0_0_1"/>
<organism evidence="3 4">
    <name type="scientific">Phlebiopsis gigantea (strain 11061_1 CR5-6)</name>
    <name type="common">White-rot fungus</name>
    <name type="synonym">Peniophora gigantea</name>
    <dbReference type="NCBI Taxonomy" id="745531"/>
    <lineage>
        <taxon>Eukaryota</taxon>
        <taxon>Fungi</taxon>
        <taxon>Dikarya</taxon>
        <taxon>Basidiomycota</taxon>
        <taxon>Agaricomycotina</taxon>
        <taxon>Agaricomycetes</taxon>
        <taxon>Polyporales</taxon>
        <taxon>Phanerochaetaceae</taxon>
        <taxon>Phlebiopsis</taxon>
    </lineage>
</organism>
<proteinExistence type="predicted"/>
<evidence type="ECO:0000313" key="3">
    <source>
        <dbReference type="EMBL" id="KIP12721.1"/>
    </source>
</evidence>
<protein>
    <submittedName>
        <fullName evidence="3">Uncharacterized protein</fullName>
    </submittedName>
</protein>
<dbReference type="Proteomes" id="UP000053257">
    <property type="component" value="Unassembled WGS sequence"/>
</dbReference>
<feature type="region of interest" description="Disordered" evidence="1">
    <location>
        <begin position="186"/>
        <end position="322"/>
    </location>
</feature>
<feature type="transmembrane region" description="Helical" evidence="2">
    <location>
        <begin position="108"/>
        <end position="130"/>
    </location>
</feature>
<dbReference type="OrthoDB" id="3265734at2759"/>
<accession>A0A0C3S800</accession>
<dbReference type="STRING" id="745531.A0A0C3S800"/>
<keyword evidence="2" id="KW-0472">Membrane</keyword>
<keyword evidence="2" id="KW-0812">Transmembrane</keyword>
<dbReference type="AlphaFoldDB" id="A0A0C3S800"/>
<evidence type="ECO:0000256" key="2">
    <source>
        <dbReference type="SAM" id="Phobius"/>
    </source>
</evidence>
<gene>
    <name evidence="3" type="ORF">PHLGIDRAFT_133798</name>
</gene>